<feature type="transmembrane region" description="Helical" evidence="1">
    <location>
        <begin position="209"/>
        <end position="229"/>
    </location>
</feature>
<reference evidence="2" key="1">
    <citation type="submission" date="2009-04" db="EMBL/GenBank/DDBJ databases">
        <authorList>
            <person name="Weinstock G."/>
            <person name="Sodergren E."/>
            <person name="Clifton S."/>
            <person name="Fulton L."/>
            <person name="Fulton B."/>
            <person name="Courtney L."/>
            <person name="Fronick C."/>
            <person name="Harrison M."/>
            <person name="Strong C."/>
            <person name="Farmer C."/>
            <person name="Delahaunty K."/>
            <person name="Markovic C."/>
            <person name="Hall O."/>
            <person name="Minx P."/>
            <person name="Tomlinson C."/>
            <person name="Mitreva M."/>
            <person name="Nelson J."/>
            <person name="Hou S."/>
            <person name="Wollam A."/>
            <person name="Pepin K.H."/>
            <person name="Johnson M."/>
            <person name="Bhonagiri V."/>
            <person name="Nash W.E."/>
            <person name="Warren W."/>
            <person name="Chinwalla A."/>
            <person name="Mardis E.R."/>
            <person name="Wilson R.K."/>
        </authorList>
    </citation>
    <scope>NUCLEOTIDE SEQUENCE [LARGE SCALE GENOMIC DNA]</scope>
    <source>
        <strain evidence="2">DSM 20098</strain>
    </source>
</reference>
<evidence type="ECO:0000313" key="3">
    <source>
        <dbReference type="Proteomes" id="UP000006408"/>
    </source>
</evidence>
<feature type="transmembrane region" description="Helical" evidence="1">
    <location>
        <begin position="49"/>
        <end position="75"/>
    </location>
</feature>
<dbReference type="Proteomes" id="UP000006408">
    <property type="component" value="Unassembled WGS sequence"/>
</dbReference>
<dbReference type="EMBL" id="ABYS02000004">
    <property type="protein sequence ID" value="EEP20996.1"/>
    <property type="molecule type" value="Genomic_DNA"/>
</dbReference>
<feature type="transmembrane region" description="Helical" evidence="1">
    <location>
        <begin position="82"/>
        <end position="101"/>
    </location>
</feature>
<gene>
    <name evidence="2" type="ORF">BIFANG_02349</name>
</gene>
<evidence type="ECO:0000256" key="1">
    <source>
        <dbReference type="SAM" id="Phobius"/>
    </source>
</evidence>
<keyword evidence="1" id="KW-1133">Transmembrane helix</keyword>
<comment type="caution">
    <text evidence="2">The sequence shown here is derived from an EMBL/GenBank/DDBJ whole genome shotgun (WGS) entry which is preliminary data.</text>
</comment>
<name>C4FDG4_9BIFI</name>
<accession>C4FDG4</accession>
<keyword evidence="1" id="KW-0472">Membrane</keyword>
<sequence length="333" mass="35258">MHGVALAQTVLLDLAHGNVHVVRTRQIAGGTDECVGFQHVDNTGDRHEIGLLFIAIIAIVTLVACGIAVVVLCIVRVAVVTVVTLVTIAALVALIEITVAATQTTATTVASVASLAVLTLAALFTATIRFPIVAGFLLTARQGRKNIVKIARGLLARRILILAMTTTAHVAGDQFLTIKLIVNAATRLTLLAIAFLRSVKIQRGQQIHGFMRLILCGGAVATGGILRSIRLSRCGVGLLLGFGLGSLLALAFHRFRGLRSAGLRSFYSDTGRRFAAGTSGLKRSKQLRLAHSGSAAQSHLLGKLLQLRQFHALKILAIGHVIYLSTAFANRIP</sequence>
<dbReference type="eggNOG" id="ENOG5031XYV">
    <property type="taxonomic scope" value="Bacteria"/>
</dbReference>
<dbReference type="AlphaFoldDB" id="C4FDG4"/>
<keyword evidence="1" id="KW-0812">Transmembrane</keyword>
<feature type="transmembrane region" description="Helical" evidence="1">
    <location>
        <begin position="150"/>
        <end position="170"/>
    </location>
</feature>
<protein>
    <submittedName>
        <fullName evidence="2">Uncharacterized protein</fullName>
    </submittedName>
</protein>
<feature type="transmembrane region" description="Helical" evidence="1">
    <location>
        <begin position="176"/>
        <end position="197"/>
    </location>
</feature>
<keyword evidence="3" id="KW-1185">Reference proteome</keyword>
<feature type="transmembrane region" description="Helical" evidence="1">
    <location>
        <begin position="113"/>
        <end position="138"/>
    </location>
</feature>
<organism evidence="2 3">
    <name type="scientific">Bifidobacterium angulatum DSM 20098 = JCM 7096</name>
    <dbReference type="NCBI Taxonomy" id="518635"/>
    <lineage>
        <taxon>Bacteria</taxon>
        <taxon>Bacillati</taxon>
        <taxon>Actinomycetota</taxon>
        <taxon>Actinomycetes</taxon>
        <taxon>Bifidobacteriales</taxon>
        <taxon>Bifidobacteriaceae</taxon>
        <taxon>Bifidobacterium</taxon>
    </lineage>
</organism>
<feature type="transmembrane region" description="Helical" evidence="1">
    <location>
        <begin position="235"/>
        <end position="255"/>
    </location>
</feature>
<dbReference type="HOGENOM" id="CLU_833315_0_0_11"/>
<proteinExistence type="predicted"/>
<evidence type="ECO:0000313" key="2">
    <source>
        <dbReference type="EMBL" id="EEP20996.1"/>
    </source>
</evidence>